<feature type="compositionally biased region" description="Basic and acidic residues" evidence="1">
    <location>
        <begin position="283"/>
        <end position="296"/>
    </location>
</feature>
<feature type="region of interest" description="Disordered" evidence="1">
    <location>
        <begin position="269"/>
        <end position="499"/>
    </location>
</feature>
<evidence type="ECO:0000313" key="3">
    <source>
        <dbReference type="Proteomes" id="UP000028730"/>
    </source>
</evidence>
<dbReference type="OrthoDB" id="3480096at2"/>
<dbReference type="InterPro" id="IPR019933">
    <property type="entry name" value="DivIVA_domain"/>
</dbReference>
<accession>A0A080N2G7</accession>
<feature type="region of interest" description="Disordered" evidence="1">
    <location>
        <begin position="210"/>
        <end position="249"/>
    </location>
</feature>
<evidence type="ECO:0000313" key="2">
    <source>
        <dbReference type="EMBL" id="KFF31011.1"/>
    </source>
</evidence>
<dbReference type="NCBIfam" id="TIGR03544">
    <property type="entry name" value="DivI1A_domain"/>
    <property type="match status" value="1"/>
</dbReference>
<feature type="compositionally biased region" description="Polar residues" evidence="1">
    <location>
        <begin position="416"/>
        <end position="427"/>
    </location>
</feature>
<gene>
    <name evidence="2" type="ORF">BBOMB_0341</name>
</gene>
<dbReference type="STRING" id="1341695.BBOMB_0341"/>
<dbReference type="eggNOG" id="COG3170">
    <property type="taxonomic scope" value="Bacteria"/>
</dbReference>
<reference evidence="2 3" key="1">
    <citation type="journal article" date="2014" name="Appl. Environ. Microbiol.">
        <title>Genomic encyclopedia of type strains of the genus Bifidobacterium.</title>
        <authorList>
            <person name="Milani C."/>
            <person name="Lugli G.A."/>
            <person name="Duranti S."/>
            <person name="Turroni F."/>
            <person name="Bottacini F."/>
            <person name="Mangifesta M."/>
            <person name="Sanchez B."/>
            <person name="Viappiani A."/>
            <person name="Mancabelli L."/>
            <person name="Taminiau B."/>
            <person name="Delcenserie V."/>
            <person name="Barrangou R."/>
            <person name="Margolles A."/>
            <person name="van Sinderen D."/>
            <person name="Ventura M."/>
        </authorList>
    </citation>
    <scope>NUCLEOTIDE SEQUENCE [LARGE SCALE GENOMIC DNA]</scope>
    <source>
        <strain evidence="2 3">DSM 19703</strain>
    </source>
</reference>
<dbReference type="RefSeq" id="WP_052377333.1">
    <property type="nucleotide sequence ID" value="NZ_ATLK01000001.1"/>
</dbReference>
<dbReference type="AlphaFoldDB" id="A0A080N2G7"/>
<dbReference type="Proteomes" id="UP000028730">
    <property type="component" value="Unassembled WGS sequence"/>
</dbReference>
<feature type="compositionally biased region" description="Acidic residues" evidence="1">
    <location>
        <begin position="526"/>
        <end position="536"/>
    </location>
</feature>
<comment type="caution">
    <text evidence="2">The sequence shown here is derived from an EMBL/GenBank/DDBJ whole genome shotgun (WGS) entry which is preliminary data.</text>
</comment>
<feature type="region of interest" description="Disordered" evidence="1">
    <location>
        <begin position="514"/>
        <end position="536"/>
    </location>
</feature>
<protein>
    <submittedName>
        <fullName evidence="2">Putative DivIVA domain repeat protein</fullName>
    </submittedName>
</protein>
<dbReference type="EMBL" id="ATLK01000001">
    <property type="protein sequence ID" value="KFF31011.1"/>
    <property type="molecule type" value="Genomic_DNA"/>
</dbReference>
<name>A0A080N2G7_9BIFI</name>
<feature type="compositionally biased region" description="Basic and acidic residues" evidence="1">
    <location>
        <begin position="401"/>
        <end position="410"/>
    </location>
</feature>
<proteinExistence type="predicted"/>
<organism evidence="2 3">
    <name type="scientific">Bifidobacterium bombi DSM 19703</name>
    <dbReference type="NCBI Taxonomy" id="1341695"/>
    <lineage>
        <taxon>Bacteria</taxon>
        <taxon>Bacillati</taxon>
        <taxon>Actinomycetota</taxon>
        <taxon>Actinomycetes</taxon>
        <taxon>Bifidobacteriales</taxon>
        <taxon>Bifidobacteriaceae</taxon>
        <taxon>Bifidobacterium</taxon>
    </lineage>
</organism>
<feature type="compositionally biased region" description="Polar residues" evidence="1">
    <location>
        <begin position="221"/>
        <end position="239"/>
    </location>
</feature>
<feature type="compositionally biased region" description="Basic and acidic residues" evidence="1">
    <location>
        <begin position="428"/>
        <end position="442"/>
    </location>
</feature>
<dbReference type="InterPro" id="IPR019932">
    <property type="entry name" value="CHP03543"/>
</dbReference>
<evidence type="ECO:0000256" key="1">
    <source>
        <dbReference type="SAM" id="MobiDB-lite"/>
    </source>
</evidence>
<feature type="compositionally biased region" description="Low complexity" evidence="1">
    <location>
        <begin position="349"/>
        <end position="370"/>
    </location>
</feature>
<keyword evidence="3" id="KW-1185">Reference proteome</keyword>
<sequence length="536" mass="58425">MTQTKKESQKLPRFERVGKHRRGYATDQVDAFLENAHAKYDAQDMSLKLEDIQNAAFRLVKDGYMIGQVDAALDRLAQAVSDRQTVYELSANGSEAWRARTDSLYHGLAEHTQRAAKQRFARGKNRKPSYCIKQVDQLVDMIMDKARMELGITPWNEKEAKKLADVNAVRVSNSIFTQKKGARGYDERQVDYYLACCSDLLNRMESYERLQDSVPQEDDSASTQLSVQGDAQGTRTGVRSEQPIVGLNSGSSVPVPPLFPGNITVPYAKSSVSGDDEPISFAPERDDADANAHDEASSDGDISFSDVHEEERAVFNSAGNEDNPVKPVASVKTADHAHRMNSSAPVDRTTFTDSTKSVSTVTPPSAPTGSARPMNPLSPLETDLNRSADAVEQGTAQAAQSDEHGQRDFSAEESSEGNSSLAALAQTTEEKAEPSAHTDVSHIFDAGKTSADAGSHSASEKSKDEDSTDTEVFKPALPQLEVPEQAGGFGPSSGHTEEVPSFVDVDDWLFVPHDDELGIPNLSFPDLDDDDDQHKE</sequence>
<dbReference type="NCBIfam" id="TIGR03543">
    <property type="entry name" value="divI1A_rptt_fam"/>
    <property type="match status" value="1"/>
</dbReference>